<protein>
    <submittedName>
        <fullName evidence="2">Outer membrane beta-barrel protein</fullName>
    </submittedName>
</protein>
<reference evidence="2 3" key="1">
    <citation type="submission" date="2024-02" db="EMBL/GenBank/DDBJ databases">
        <title>Genome and pathogenicity analysis of Helicobacter mastomyrinus isolated from mice.</title>
        <authorList>
            <person name="Zhu L."/>
        </authorList>
    </citation>
    <scope>NUCLEOTIDE SEQUENCE [LARGE SCALE GENOMIC DNA]</scope>
    <source>
        <strain evidence="2 3">Hm-17</strain>
    </source>
</reference>
<evidence type="ECO:0000313" key="2">
    <source>
        <dbReference type="EMBL" id="XAM18392.1"/>
    </source>
</evidence>
<sequence>MMKKLFLCANCLCVSVAYAGHSGFFIGGSLSLNNTHYSGVYSTQDNGTTTHYPHGNDSHNAFGLSARLGYQRFSADARFGARFYIEYNDNGYAKYIDEANISHKMDAYGLALNVDLLFELLQMKNATLGVFAGGGVMFNTQTFTKTHYSIYQEDFTSAASLKGYGLSAQAGVSLTFNDKHRIELEIKRSNLVSDYDSGYIYVGAQAESLKLEAQGFLSYRLNYAYVF</sequence>
<organism evidence="2 3">
    <name type="scientific">Helicobacter mastomyrinus</name>
    <dbReference type="NCBI Taxonomy" id="287948"/>
    <lineage>
        <taxon>Bacteria</taxon>
        <taxon>Pseudomonadati</taxon>
        <taxon>Campylobacterota</taxon>
        <taxon>Epsilonproteobacteria</taxon>
        <taxon>Campylobacterales</taxon>
        <taxon>Helicobacteraceae</taxon>
        <taxon>Helicobacter</taxon>
    </lineage>
</organism>
<name>A0ABZ3F8D5_9HELI</name>
<gene>
    <name evidence="2" type="ORF">V3I05_01535</name>
</gene>
<evidence type="ECO:0000313" key="3">
    <source>
        <dbReference type="Proteomes" id="UP001434737"/>
    </source>
</evidence>
<dbReference type="Gene3D" id="2.40.160.20">
    <property type="match status" value="1"/>
</dbReference>
<keyword evidence="3" id="KW-1185">Reference proteome</keyword>
<dbReference type="EMBL" id="CP145316">
    <property type="protein sequence ID" value="XAM18392.1"/>
    <property type="molecule type" value="Genomic_DNA"/>
</dbReference>
<evidence type="ECO:0000256" key="1">
    <source>
        <dbReference type="SAM" id="SignalP"/>
    </source>
</evidence>
<dbReference type="Pfam" id="PF01856">
    <property type="entry name" value="HP_OMP"/>
    <property type="match status" value="1"/>
</dbReference>
<accession>A0ABZ3F8D5</accession>
<feature type="signal peptide" evidence="1">
    <location>
        <begin position="1"/>
        <end position="19"/>
    </location>
</feature>
<dbReference type="SUPFAM" id="SSF56925">
    <property type="entry name" value="OMPA-like"/>
    <property type="match status" value="1"/>
</dbReference>
<proteinExistence type="predicted"/>
<dbReference type="Proteomes" id="UP001434737">
    <property type="component" value="Chromosome"/>
</dbReference>
<feature type="chain" id="PRO_5046291807" evidence="1">
    <location>
        <begin position="20"/>
        <end position="227"/>
    </location>
</feature>
<dbReference type="InterPro" id="IPR011250">
    <property type="entry name" value="OMP/PagP_B-barrel"/>
</dbReference>
<dbReference type="InterPro" id="IPR002718">
    <property type="entry name" value="OMP_Helicobacter"/>
</dbReference>
<keyword evidence="1" id="KW-0732">Signal</keyword>
<dbReference type="RefSeq" id="WP_300449015.1">
    <property type="nucleotide sequence ID" value="NZ_CP145316.1"/>
</dbReference>